<evidence type="ECO:0000313" key="2">
    <source>
        <dbReference type="EMBL" id="PRX12204.1"/>
    </source>
</evidence>
<comment type="caution">
    <text evidence="2">The sequence shown here is derived from an EMBL/GenBank/DDBJ whole genome shotgun (WGS) entry which is preliminary data.</text>
</comment>
<protein>
    <recommendedName>
        <fullName evidence="4">DUF1349 domain-containing protein</fullName>
    </recommendedName>
</protein>
<reference evidence="2 3" key="1">
    <citation type="submission" date="2018-03" db="EMBL/GenBank/DDBJ databases">
        <title>Genomic Encyclopedia of Archaeal and Bacterial Type Strains, Phase II (KMG-II): from individual species to whole genera.</title>
        <authorList>
            <person name="Goeker M."/>
        </authorList>
    </citation>
    <scope>NUCLEOTIDE SEQUENCE [LARGE SCALE GENOMIC DNA]</scope>
    <source>
        <strain evidence="2 3">DSM 43146</strain>
    </source>
</reference>
<dbReference type="SUPFAM" id="SSF49899">
    <property type="entry name" value="Concanavalin A-like lectins/glucanases"/>
    <property type="match status" value="1"/>
</dbReference>
<feature type="transmembrane region" description="Helical" evidence="1">
    <location>
        <begin position="358"/>
        <end position="376"/>
    </location>
</feature>
<dbReference type="Proteomes" id="UP000239415">
    <property type="component" value="Unassembled WGS sequence"/>
</dbReference>
<feature type="transmembrane region" description="Helical" evidence="1">
    <location>
        <begin position="316"/>
        <end position="338"/>
    </location>
</feature>
<dbReference type="EMBL" id="PVMZ01000029">
    <property type="protein sequence ID" value="PRX12204.1"/>
    <property type="molecule type" value="Genomic_DNA"/>
</dbReference>
<evidence type="ECO:0008006" key="4">
    <source>
        <dbReference type="Google" id="ProtNLM"/>
    </source>
</evidence>
<name>A0A2T0JWQ5_9ACTN</name>
<keyword evidence="3" id="KW-1185">Reference proteome</keyword>
<gene>
    <name evidence="2" type="ORF">CLV67_12961</name>
</gene>
<feature type="transmembrane region" description="Helical" evidence="1">
    <location>
        <begin position="285"/>
        <end position="304"/>
    </location>
</feature>
<dbReference type="OrthoDB" id="185815at2"/>
<dbReference type="InterPro" id="IPR013320">
    <property type="entry name" value="ConA-like_dom_sf"/>
</dbReference>
<sequence length="488" mass="50901">MFASDFLRPARVVALTVAAVAVVAVGGLSAAGLRVTCDGPCPVAPVAEDGSVVGDRFWFLHQELGTGGTITARMTSMTGTITYPPPDHDEIVPGLVPWAKSGVIVKDGTRQGSRYAALAMTGRHGVHFQHGYRHDDAGRPGGVSADSPRWLRLTRSGDTVTGAESADGVQWHTVGTARLAGLPDTVRVGLFATSPCDLTLRETALGGNTQACRFTQAVGVFDSVTVEGGDGEWVSEPVGQMNQTDWEKLSNPSGVVQNGSVIRISGTGDISPAREEFAWTTDQSLAGFLAALVIVLVVAARYGASTGMHRRRVTTVGAAAFAVGLVAAGAVVPIGAAIARSKNMPVQALTLPTGLRVVVGLAVALALSAMLAYGLGALTRRRWAGSSLAVALVAVPFAVSVIPLLPDTVAEWLLRVTPAAAFAVKQTAVEYPQITSYYSPSTGYFPLPWWAGLTVLAAYTAVILWLASRRRSAHPARVAEQSSTGVLL</sequence>
<keyword evidence="1" id="KW-0812">Transmembrane</keyword>
<keyword evidence="1" id="KW-1133">Transmembrane helix</keyword>
<evidence type="ECO:0000313" key="3">
    <source>
        <dbReference type="Proteomes" id="UP000239415"/>
    </source>
</evidence>
<keyword evidence="1" id="KW-0472">Membrane</keyword>
<feature type="transmembrane region" description="Helical" evidence="1">
    <location>
        <begin position="447"/>
        <end position="467"/>
    </location>
</feature>
<dbReference type="AlphaFoldDB" id="A0A2T0JWQ5"/>
<accession>A0A2T0JWQ5</accession>
<proteinExistence type="predicted"/>
<organism evidence="2 3">
    <name type="scientific">Actinoplanes italicus</name>
    <dbReference type="NCBI Taxonomy" id="113567"/>
    <lineage>
        <taxon>Bacteria</taxon>
        <taxon>Bacillati</taxon>
        <taxon>Actinomycetota</taxon>
        <taxon>Actinomycetes</taxon>
        <taxon>Micromonosporales</taxon>
        <taxon>Micromonosporaceae</taxon>
        <taxon>Actinoplanes</taxon>
    </lineage>
</organism>
<dbReference type="Gene3D" id="2.60.120.200">
    <property type="match status" value="1"/>
</dbReference>
<feature type="transmembrane region" description="Helical" evidence="1">
    <location>
        <begin position="383"/>
        <end position="405"/>
    </location>
</feature>
<evidence type="ECO:0000256" key="1">
    <source>
        <dbReference type="SAM" id="Phobius"/>
    </source>
</evidence>
<dbReference type="RefSeq" id="WP_106329889.1">
    <property type="nucleotide sequence ID" value="NZ_BOMO01000160.1"/>
</dbReference>